<evidence type="ECO:0000259" key="9">
    <source>
        <dbReference type="PROSITE" id="PS50111"/>
    </source>
</evidence>
<dbReference type="InterPro" id="IPR004089">
    <property type="entry name" value="MCPsignal_dom"/>
</dbReference>
<evidence type="ECO:0000256" key="4">
    <source>
        <dbReference type="ARBA" id="ARBA00023136"/>
    </source>
</evidence>
<name>A0A4R1J7R0_9GAMM</name>
<dbReference type="SMART" id="SM00283">
    <property type="entry name" value="MA"/>
    <property type="match status" value="1"/>
</dbReference>
<evidence type="ECO:0000313" key="12">
    <source>
        <dbReference type="Proteomes" id="UP000295565"/>
    </source>
</evidence>
<evidence type="ECO:0000256" key="5">
    <source>
        <dbReference type="ARBA" id="ARBA00023224"/>
    </source>
</evidence>
<protein>
    <submittedName>
        <fullName evidence="11">Methyl-accepting chemotaxis sensory transducer with Cache sensor</fullName>
    </submittedName>
</protein>
<comment type="caution">
    <text evidence="11">The sequence shown here is derived from an EMBL/GenBank/DDBJ whole genome shotgun (WGS) entry which is preliminary data.</text>
</comment>
<accession>A0A4R1J7R0</accession>
<evidence type="ECO:0000259" key="10">
    <source>
        <dbReference type="PROSITE" id="PS50885"/>
    </source>
</evidence>
<dbReference type="CDD" id="cd06225">
    <property type="entry name" value="HAMP"/>
    <property type="match status" value="1"/>
</dbReference>
<dbReference type="Proteomes" id="UP000295565">
    <property type="component" value="Unassembled WGS sequence"/>
</dbReference>
<evidence type="ECO:0000256" key="1">
    <source>
        <dbReference type="ARBA" id="ARBA00004141"/>
    </source>
</evidence>
<dbReference type="GO" id="GO:0006935">
    <property type="term" value="P:chemotaxis"/>
    <property type="evidence" value="ECO:0007669"/>
    <property type="project" value="UniProtKB-ARBA"/>
</dbReference>
<dbReference type="RefSeq" id="WP_165872796.1">
    <property type="nucleotide sequence ID" value="NZ_OU594967.1"/>
</dbReference>
<keyword evidence="5 7" id="KW-0807">Transducer</keyword>
<comment type="similarity">
    <text evidence="6">Belongs to the methyl-accepting chemotaxis (MCP) protein family.</text>
</comment>
<dbReference type="PANTHER" id="PTHR32089">
    <property type="entry name" value="METHYL-ACCEPTING CHEMOTAXIS PROTEIN MCPB"/>
    <property type="match status" value="1"/>
</dbReference>
<dbReference type="SMART" id="SM00304">
    <property type="entry name" value="HAMP"/>
    <property type="match status" value="1"/>
</dbReference>
<keyword evidence="4 8" id="KW-0472">Membrane</keyword>
<evidence type="ECO:0000256" key="6">
    <source>
        <dbReference type="ARBA" id="ARBA00029447"/>
    </source>
</evidence>
<keyword evidence="2 8" id="KW-0812">Transmembrane</keyword>
<gene>
    <name evidence="11" type="ORF">EV690_3451</name>
</gene>
<evidence type="ECO:0000256" key="8">
    <source>
        <dbReference type="SAM" id="Phobius"/>
    </source>
</evidence>
<evidence type="ECO:0000256" key="2">
    <source>
        <dbReference type="ARBA" id="ARBA00022692"/>
    </source>
</evidence>
<keyword evidence="3 8" id="KW-1133">Transmembrane helix</keyword>
<dbReference type="EMBL" id="SMGD01000018">
    <property type="protein sequence ID" value="TCK46502.1"/>
    <property type="molecule type" value="Genomic_DNA"/>
</dbReference>
<dbReference type="InterPro" id="IPR003660">
    <property type="entry name" value="HAMP_dom"/>
</dbReference>
<dbReference type="PANTHER" id="PTHR32089:SF119">
    <property type="entry name" value="METHYL-ACCEPTING CHEMOTAXIS PROTEIN CTPL"/>
    <property type="match status" value="1"/>
</dbReference>
<reference evidence="11 12" key="1">
    <citation type="submission" date="2019-03" db="EMBL/GenBank/DDBJ databases">
        <title>Genomic Encyclopedia of Type Strains, Phase IV (KMG-IV): sequencing the most valuable type-strain genomes for metagenomic binning, comparative biology and taxonomic classification.</title>
        <authorList>
            <person name="Goeker M."/>
        </authorList>
    </citation>
    <scope>NUCLEOTIDE SEQUENCE [LARGE SCALE GENOMIC DNA]</scope>
    <source>
        <strain evidence="11 12">DSM 18577</strain>
    </source>
</reference>
<dbReference type="Gene3D" id="1.10.287.950">
    <property type="entry name" value="Methyl-accepting chemotaxis protein"/>
    <property type="match status" value="1"/>
</dbReference>
<feature type="domain" description="HAMP" evidence="10">
    <location>
        <begin position="354"/>
        <end position="408"/>
    </location>
</feature>
<evidence type="ECO:0000313" key="11">
    <source>
        <dbReference type="EMBL" id="TCK46502.1"/>
    </source>
</evidence>
<dbReference type="GO" id="GO:0007165">
    <property type="term" value="P:signal transduction"/>
    <property type="evidence" value="ECO:0007669"/>
    <property type="project" value="UniProtKB-KW"/>
</dbReference>
<dbReference type="Pfam" id="PF00015">
    <property type="entry name" value="MCPsignal"/>
    <property type="match status" value="1"/>
</dbReference>
<comment type="subcellular location">
    <subcellularLocation>
        <location evidence="1">Membrane</location>
        <topology evidence="1">Multi-pass membrane protein</topology>
    </subcellularLocation>
</comment>
<dbReference type="Pfam" id="PF00672">
    <property type="entry name" value="HAMP"/>
    <property type="match status" value="1"/>
</dbReference>
<dbReference type="FunFam" id="1.10.287.950:FF:000001">
    <property type="entry name" value="Methyl-accepting chemotaxis sensory transducer"/>
    <property type="match status" value="1"/>
</dbReference>
<dbReference type="GO" id="GO:0016020">
    <property type="term" value="C:membrane"/>
    <property type="evidence" value="ECO:0007669"/>
    <property type="project" value="UniProtKB-SubCell"/>
</dbReference>
<dbReference type="SUPFAM" id="SSF58104">
    <property type="entry name" value="Methyl-accepting chemotaxis protein (MCP) signaling domain"/>
    <property type="match status" value="1"/>
</dbReference>
<feature type="transmembrane region" description="Helical" evidence="8">
    <location>
        <begin position="335"/>
        <end position="357"/>
    </location>
</feature>
<dbReference type="CDD" id="cd11386">
    <property type="entry name" value="MCP_signal"/>
    <property type="match status" value="1"/>
</dbReference>
<dbReference type="AlphaFoldDB" id="A0A4R1J7R0"/>
<keyword evidence="12" id="KW-1185">Reference proteome</keyword>
<proteinExistence type="inferred from homology"/>
<evidence type="ECO:0000256" key="3">
    <source>
        <dbReference type="ARBA" id="ARBA00022989"/>
    </source>
</evidence>
<organism evidence="11 12">
    <name type="scientific">Celerinatantimonas diazotrophica</name>
    <dbReference type="NCBI Taxonomy" id="412034"/>
    <lineage>
        <taxon>Bacteria</taxon>
        <taxon>Pseudomonadati</taxon>
        <taxon>Pseudomonadota</taxon>
        <taxon>Gammaproteobacteria</taxon>
        <taxon>Celerinatantimonadaceae</taxon>
        <taxon>Celerinatantimonas</taxon>
    </lineage>
</organism>
<dbReference type="PROSITE" id="PS50885">
    <property type="entry name" value="HAMP"/>
    <property type="match status" value="1"/>
</dbReference>
<evidence type="ECO:0000256" key="7">
    <source>
        <dbReference type="PROSITE-ProRule" id="PRU00284"/>
    </source>
</evidence>
<sequence>MSFRWKLTVFTGVALIVTICLLMASTIYSSRHNSDVITQQAGILLKQNAQELVSAELKGRIKQLTGAIEARKNQLNLLGTQILSSKTNTLKNYLPGSNLRSSIVAMLKAQLSSDHYASQITVIFKSGGLGENDIGYLGSDYLGSNDQGRFTARWIKSNGKYTQKPISSKQLKEPEMKPALCALDNDMACLRPATDKSEGFWLSVPIEEKGKVIAEAALLIKPLLINGLIQSMDKALYSGSGNIVLTDQNGNLISRDSDQSSVPDNMVQLINDGKIVNQWDQKQHQLISFYPLALANLHTQWGIMVRLPEQQVLKAQRVMSQKLSTNTANALSQQLLIGIVVAVVMIILTWVFTGPLVKPLHSLRNELEKIATGDADLTYQVPVNSKDEIGQLSNSFNRFVGSLRQLIKDVVVSVDNMKQNSSHSIELIDQTSQSITQQFAQVDQVATAVEEMAANSREVADNTQQTNMTVNTAQQSVIQGQKAAQDSQTAMGSLSEQLEQSQQRIQKLATSSENISNILLVIQNIAEQTNLLALNAAIEAARAGEHGRGFAVVASEVRSLASRTQDSIGEIESVISQLQSETDNVVKTIEQANKAAQDTAQQVTYTNETLTEIASSNSNVLQMAEQIASAAEQQSAVANEISQNINQIREFGQSITKVSGETHQVSQVIGNIAQEQHQLVSRFKV</sequence>
<feature type="domain" description="Methyl-accepting transducer" evidence="9">
    <location>
        <begin position="413"/>
        <end position="649"/>
    </location>
</feature>
<dbReference type="PROSITE" id="PS50111">
    <property type="entry name" value="CHEMOTAXIS_TRANSDUC_2"/>
    <property type="match status" value="1"/>
</dbReference>